<feature type="region of interest" description="Disordered" evidence="3">
    <location>
        <begin position="1"/>
        <end position="23"/>
    </location>
</feature>
<organism evidence="5 6">
    <name type="scientific">Xylona heveae (strain CBS 132557 / TC161)</name>
    <dbReference type="NCBI Taxonomy" id="1328760"/>
    <lineage>
        <taxon>Eukaryota</taxon>
        <taxon>Fungi</taxon>
        <taxon>Dikarya</taxon>
        <taxon>Ascomycota</taxon>
        <taxon>Pezizomycotina</taxon>
        <taxon>Xylonomycetes</taxon>
        <taxon>Xylonales</taxon>
        <taxon>Xylonaceae</taxon>
        <taxon>Xylona</taxon>
    </lineage>
</organism>
<dbReference type="GeneID" id="28901566"/>
<comment type="similarity">
    <text evidence="1">Belongs to the Cdt1 family.</text>
</comment>
<dbReference type="OMA" id="WGKRQVT"/>
<evidence type="ECO:0000256" key="2">
    <source>
        <dbReference type="ARBA" id="ARBA00023306"/>
    </source>
</evidence>
<keyword evidence="6" id="KW-1185">Reference proteome</keyword>
<dbReference type="OrthoDB" id="341730at2759"/>
<protein>
    <recommendedName>
        <fullName evidence="4">DNA replication factor Cdt1 C-terminal domain-containing protein</fullName>
    </recommendedName>
</protein>
<dbReference type="InterPro" id="IPR032054">
    <property type="entry name" value="Cdt1_C"/>
</dbReference>
<gene>
    <name evidence="5" type="ORF">L228DRAFT_286269</name>
</gene>
<dbReference type="Gene3D" id="1.10.10.1420">
    <property type="entry name" value="DNA replication factor Cdt1, C-terminal WH domain"/>
    <property type="match status" value="1"/>
</dbReference>
<dbReference type="AlphaFoldDB" id="A0A164ZFL1"/>
<dbReference type="InterPro" id="IPR038090">
    <property type="entry name" value="Cdt1_C_WH_dom_sf"/>
</dbReference>
<name>A0A164ZFL1_XYLHT</name>
<feature type="domain" description="DNA replication factor Cdt1 C-terminal" evidence="4">
    <location>
        <begin position="411"/>
        <end position="534"/>
    </location>
</feature>
<dbReference type="STRING" id="1328760.A0A164ZFL1"/>
<feature type="compositionally biased region" description="Basic residues" evidence="3">
    <location>
        <begin position="1"/>
        <end position="10"/>
    </location>
</feature>
<sequence length="561" mass="61579">MPPSAKRRKLTATTGQAPFFSPTQSGIQAFGRISKPQVVNGHALEKEQVIKQEQLLPTDGNRLSKIVLEKKRKIDSDTTQPVTKTEEFPATVLQPTKNIEQRYEGARFTNAEQITENERQVQSTPRRSARFAEPTFETPTKGACGLLNAFALSTPKSAKTTRTERETTPCPVSDEHATSNEDLREGRLPEAVQDLFDLHESFLTALAIHRAHNGSLVPADLRVLCPSIERAWGKRNVRVEDIKRVLGIQEMFVGSNGKKIGTAAILSLSDYGMGKICLEVDDARQDGERLLISDGESGIKALFKRNVEQAWADWAGRNIPSNDKAHSLHEMGIKAGEGKDRGESFIQQLPLARVTPCSSLAKASPLLKKGQRRLEEFKIEATLVRQDRHEKAVGAGSLKASNSVSDRGQGLLARIREKQLRQSTLPGAPSKEEVARKSALQRIDEVSSVLSLLGSPEKSTDEIGVSLNSRSSSTNSSLHVLSTASYKRVSFTLPTLIQNLQGSLRTPISKDEGELCIHLLAERVAPEWISLFKTGRVLGVVLKQGYKPSAAEMKSRVAACM</sequence>
<keyword evidence="2" id="KW-0131">Cell cycle</keyword>
<evidence type="ECO:0000313" key="6">
    <source>
        <dbReference type="Proteomes" id="UP000076632"/>
    </source>
</evidence>
<feature type="region of interest" description="Disordered" evidence="3">
    <location>
        <begin position="156"/>
        <end position="181"/>
    </location>
</feature>
<dbReference type="Pfam" id="PF16679">
    <property type="entry name" value="CDT1_C"/>
    <property type="match status" value="1"/>
</dbReference>
<dbReference type="RefSeq" id="XP_018184595.1">
    <property type="nucleotide sequence ID" value="XM_018336429.1"/>
</dbReference>
<evidence type="ECO:0000256" key="3">
    <source>
        <dbReference type="SAM" id="MobiDB-lite"/>
    </source>
</evidence>
<evidence type="ECO:0000259" key="4">
    <source>
        <dbReference type="Pfam" id="PF16679"/>
    </source>
</evidence>
<dbReference type="EMBL" id="KV407468">
    <property type="protein sequence ID" value="KZF19040.1"/>
    <property type="molecule type" value="Genomic_DNA"/>
</dbReference>
<feature type="compositionally biased region" description="Polar residues" evidence="3">
    <location>
        <begin position="11"/>
        <end position="23"/>
    </location>
</feature>
<feature type="compositionally biased region" description="Basic and acidic residues" evidence="3">
    <location>
        <begin position="161"/>
        <end position="181"/>
    </location>
</feature>
<accession>A0A164ZFL1</accession>
<proteinExistence type="inferred from homology"/>
<dbReference type="Proteomes" id="UP000076632">
    <property type="component" value="Unassembled WGS sequence"/>
</dbReference>
<evidence type="ECO:0000313" key="5">
    <source>
        <dbReference type="EMBL" id="KZF19040.1"/>
    </source>
</evidence>
<dbReference type="Pfam" id="PF26121">
    <property type="entry name" value="HTH_CDT1"/>
    <property type="match status" value="1"/>
</dbReference>
<dbReference type="InParanoid" id="A0A164ZFL1"/>
<reference evidence="5 6" key="1">
    <citation type="journal article" date="2016" name="Fungal Biol.">
        <title>The genome of Xylona heveae provides a window into fungal endophytism.</title>
        <authorList>
            <person name="Gazis R."/>
            <person name="Kuo A."/>
            <person name="Riley R."/>
            <person name="LaButti K."/>
            <person name="Lipzen A."/>
            <person name="Lin J."/>
            <person name="Amirebrahimi M."/>
            <person name="Hesse C.N."/>
            <person name="Spatafora J.W."/>
            <person name="Henrissat B."/>
            <person name="Hainaut M."/>
            <person name="Grigoriev I.V."/>
            <person name="Hibbett D.S."/>
        </authorList>
    </citation>
    <scope>NUCLEOTIDE SEQUENCE [LARGE SCALE GENOMIC DNA]</scope>
    <source>
        <strain evidence="5 6">TC161</strain>
    </source>
</reference>
<evidence type="ECO:0000256" key="1">
    <source>
        <dbReference type="ARBA" id="ARBA00008356"/>
    </source>
</evidence>